<keyword evidence="6" id="KW-0479">Metal-binding</keyword>
<feature type="domain" description="SET" evidence="8">
    <location>
        <begin position="111"/>
        <end position="231"/>
    </location>
</feature>
<evidence type="ECO:0000256" key="7">
    <source>
        <dbReference type="ARBA" id="ARBA00022833"/>
    </source>
</evidence>
<keyword evidence="2" id="KW-0158">Chromosome</keyword>
<evidence type="ECO:0000256" key="6">
    <source>
        <dbReference type="ARBA" id="ARBA00022723"/>
    </source>
</evidence>
<dbReference type="SMART" id="SM00317">
    <property type="entry name" value="SET"/>
    <property type="match status" value="1"/>
</dbReference>
<dbReference type="EMBL" id="JBBCAQ010000023">
    <property type="protein sequence ID" value="KAK7588115.1"/>
    <property type="molecule type" value="Genomic_DNA"/>
</dbReference>
<dbReference type="InterPro" id="IPR001214">
    <property type="entry name" value="SET_dom"/>
</dbReference>
<dbReference type="InterPro" id="IPR003616">
    <property type="entry name" value="Post-SET_dom"/>
</dbReference>
<dbReference type="PANTHER" id="PTHR46223:SF3">
    <property type="entry name" value="HISTONE-LYSINE N-METHYLTRANSFERASE SET-23"/>
    <property type="match status" value="1"/>
</dbReference>
<dbReference type="GO" id="GO:0005634">
    <property type="term" value="C:nucleus"/>
    <property type="evidence" value="ECO:0007669"/>
    <property type="project" value="InterPro"/>
</dbReference>
<evidence type="ECO:0000259" key="8">
    <source>
        <dbReference type="PROSITE" id="PS50280"/>
    </source>
</evidence>
<dbReference type="Pfam" id="PF00856">
    <property type="entry name" value="SET"/>
    <property type="match status" value="1"/>
</dbReference>
<keyword evidence="4" id="KW-0808">Transferase</keyword>
<accession>A0AAN9TVS1</accession>
<evidence type="ECO:0000313" key="11">
    <source>
        <dbReference type="EMBL" id="KAK7588115.1"/>
    </source>
</evidence>
<evidence type="ECO:0000259" key="9">
    <source>
        <dbReference type="PROSITE" id="PS50867"/>
    </source>
</evidence>
<gene>
    <name evidence="11" type="ORF">V9T40_005360</name>
</gene>
<dbReference type="PROSITE" id="PS50868">
    <property type="entry name" value="POST_SET"/>
    <property type="match status" value="1"/>
</dbReference>
<feature type="domain" description="Pre-SET" evidence="9">
    <location>
        <begin position="41"/>
        <end position="108"/>
    </location>
</feature>
<name>A0AAN9TVS1_9HEMI</name>
<dbReference type="PANTHER" id="PTHR46223">
    <property type="entry name" value="HISTONE-LYSINE N-METHYLTRANSFERASE SUV39H"/>
    <property type="match status" value="1"/>
</dbReference>
<evidence type="ECO:0000256" key="1">
    <source>
        <dbReference type="ARBA" id="ARBA00004286"/>
    </source>
</evidence>
<dbReference type="Proteomes" id="UP001367676">
    <property type="component" value="Unassembled WGS sequence"/>
</dbReference>
<proteinExistence type="predicted"/>
<dbReference type="GO" id="GO:0042054">
    <property type="term" value="F:histone methyltransferase activity"/>
    <property type="evidence" value="ECO:0007669"/>
    <property type="project" value="InterPro"/>
</dbReference>
<keyword evidence="3" id="KW-0489">Methyltransferase</keyword>
<protein>
    <submittedName>
        <fullName evidence="11">Uncharacterized protein</fullName>
    </submittedName>
</protein>
<reference evidence="11 12" key="1">
    <citation type="submission" date="2024-03" db="EMBL/GenBank/DDBJ databases">
        <title>Adaptation during the transition from Ophiocordyceps entomopathogen to insect associate is accompanied by gene loss and intensified selection.</title>
        <authorList>
            <person name="Ward C.M."/>
            <person name="Onetto C.A."/>
            <person name="Borneman A.R."/>
        </authorList>
    </citation>
    <scope>NUCLEOTIDE SEQUENCE [LARGE SCALE GENOMIC DNA]</scope>
    <source>
        <strain evidence="11">AWRI1</strain>
        <tissue evidence="11">Single Adult Female</tissue>
    </source>
</reference>
<dbReference type="SUPFAM" id="SSF82199">
    <property type="entry name" value="SET domain"/>
    <property type="match status" value="1"/>
</dbReference>
<feature type="domain" description="Post-SET" evidence="10">
    <location>
        <begin position="245"/>
        <end position="261"/>
    </location>
</feature>
<sequence>MESVSQLIDEYDHVNEFIFYTATNIPGKGCDETLFDVQIASCCSCTDGCATTCSCLDCGNGELNYCNGLLVDSKLFSSSCGNGGCLVECGSRCLCEATKCENRVVQFGPVAGLNIESFAAKGFGVTSKKPLLKGQFVCEYAGEIIGEEEATKRRIGDNTNYIFTLNEYVGDQRVKTIVDATCIANIGRYINHSCDPNCVVIPVRVDSIVPRLCIFSLKDIGIGEEITYKYGDIDHHGQENVDLGKLKACLCGSDKCAKYLPFNS</sequence>
<keyword evidence="5" id="KW-0949">S-adenosyl-L-methionine</keyword>
<dbReference type="GO" id="GO:0005694">
    <property type="term" value="C:chromosome"/>
    <property type="evidence" value="ECO:0007669"/>
    <property type="project" value="UniProtKB-SubCell"/>
</dbReference>
<keyword evidence="12" id="KW-1185">Reference proteome</keyword>
<evidence type="ECO:0000256" key="4">
    <source>
        <dbReference type="ARBA" id="ARBA00022679"/>
    </source>
</evidence>
<dbReference type="AlphaFoldDB" id="A0AAN9TVS1"/>
<evidence type="ECO:0000313" key="12">
    <source>
        <dbReference type="Proteomes" id="UP001367676"/>
    </source>
</evidence>
<dbReference type="GO" id="GO:0008757">
    <property type="term" value="F:S-adenosylmethionine-dependent methyltransferase activity"/>
    <property type="evidence" value="ECO:0007669"/>
    <property type="project" value="UniProtKB-ARBA"/>
</dbReference>
<dbReference type="GO" id="GO:0032259">
    <property type="term" value="P:methylation"/>
    <property type="evidence" value="ECO:0007669"/>
    <property type="project" value="UniProtKB-KW"/>
</dbReference>
<comment type="subcellular location">
    <subcellularLocation>
        <location evidence="1">Chromosome</location>
    </subcellularLocation>
</comment>
<dbReference type="Gene3D" id="2.170.270.10">
    <property type="entry name" value="SET domain"/>
    <property type="match status" value="1"/>
</dbReference>
<dbReference type="InterPro" id="IPR007728">
    <property type="entry name" value="Pre-SET_dom"/>
</dbReference>
<dbReference type="PROSITE" id="PS50867">
    <property type="entry name" value="PRE_SET"/>
    <property type="match status" value="1"/>
</dbReference>
<organism evidence="11 12">
    <name type="scientific">Parthenolecanium corni</name>
    <dbReference type="NCBI Taxonomy" id="536013"/>
    <lineage>
        <taxon>Eukaryota</taxon>
        <taxon>Metazoa</taxon>
        <taxon>Ecdysozoa</taxon>
        <taxon>Arthropoda</taxon>
        <taxon>Hexapoda</taxon>
        <taxon>Insecta</taxon>
        <taxon>Pterygota</taxon>
        <taxon>Neoptera</taxon>
        <taxon>Paraneoptera</taxon>
        <taxon>Hemiptera</taxon>
        <taxon>Sternorrhyncha</taxon>
        <taxon>Coccoidea</taxon>
        <taxon>Coccidae</taxon>
        <taxon>Parthenolecanium</taxon>
    </lineage>
</organism>
<evidence type="ECO:0000259" key="10">
    <source>
        <dbReference type="PROSITE" id="PS50868"/>
    </source>
</evidence>
<keyword evidence="7" id="KW-0862">Zinc</keyword>
<evidence type="ECO:0000256" key="2">
    <source>
        <dbReference type="ARBA" id="ARBA00022454"/>
    </source>
</evidence>
<dbReference type="GO" id="GO:0008170">
    <property type="term" value="F:N-methyltransferase activity"/>
    <property type="evidence" value="ECO:0007669"/>
    <property type="project" value="UniProtKB-ARBA"/>
</dbReference>
<evidence type="ECO:0000256" key="5">
    <source>
        <dbReference type="ARBA" id="ARBA00022691"/>
    </source>
</evidence>
<dbReference type="PROSITE" id="PS50280">
    <property type="entry name" value="SET"/>
    <property type="match status" value="1"/>
</dbReference>
<comment type="caution">
    <text evidence="11">The sequence shown here is derived from an EMBL/GenBank/DDBJ whole genome shotgun (WGS) entry which is preliminary data.</text>
</comment>
<evidence type="ECO:0000256" key="3">
    <source>
        <dbReference type="ARBA" id="ARBA00022603"/>
    </source>
</evidence>
<dbReference type="InterPro" id="IPR050973">
    <property type="entry name" value="H3K9_Histone-Lys_N-MTase"/>
</dbReference>
<dbReference type="InterPro" id="IPR046341">
    <property type="entry name" value="SET_dom_sf"/>
</dbReference>
<dbReference type="GO" id="GO:0008270">
    <property type="term" value="F:zinc ion binding"/>
    <property type="evidence" value="ECO:0007669"/>
    <property type="project" value="InterPro"/>
</dbReference>